<keyword evidence="3" id="KW-0804">Transcription</keyword>
<dbReference type="AlphaFoldDB" id="A0A154BNL8"/>
<evidence type="ECO:0000259" key="4">
    <source>
        <dbReference type="PROSITE" id="PS51118"/>
    </source>
</evidence>
<keyword evidence="1" id="KW-0805">Transcription regulation</keyword>
<dbReference type="InterPro" id="IPR011991">
    <property type="entry name" value="ArsR-like_HTH"/>
</dbReference>
<keyword evidence="2" id="KW-0238">DNA-binding</keyword>
<feature type="domain" description="HTH hxlR-type" evidence="4">
    <location>
        <begin position="11"/>
        <end position="109"/>
    </location>
</feature>
<dbReference type="CDD" id="cd00090">
    <property type="entry name" value="HTH_ARSR"/>
    <property type="match status" value="1"/>
</dbReference>
<accession>A0A154BNL8</accession>
<dbReference type="Pfam" id="PF01638">
    <property type="entry name" value="HxlR"/>
    <property type="match status" value="1"/>
</dbReference>
<gene>
    <name evidence="5" type="ORF">AXX12_12495</name>
</gene>
<dbReference type="GO" id="GO:0003677">
    <property type="term" value="F:DNA binding"/>
    <property type="evidence" value="ECO:0007669"/>
    <property type="project" value="UniProtKB-KW"/>
</dbReference>
<evidence type="ECO:0000256" key="2">
    <source>
        <dbReference type="ARBA" id="ARBA00023125"/>
    </source>
</evidence>
<dbReference type="PROSITE" id="PS51118">
    <property type="entry name" value="HTH_HXLR"/>
    <property type="match status" value="1"/>
</dbReference>
<organism evidence="5 6">
    <name type="scientific">Anaerosporomusa subterranea</name>
    <dbReference type="NCBI Taxonomy" id="1794912"/>
    <lineage>
        <taxon>Bacteria</taxon>
        <taxon>Bacillati</taxon>
        <taxon>Bacillota</taxon>
        <taxon>Negativicutes</taxon>
        <taxon>Acetonemataceae</taxon>
        <taxon>Anaerosporomusa</taxon>
    </lineage>
</organism>
<dbReference type="EMBL" id="LSGP01000023">
    <property type="protein sequence ID" value="KYZ75526.1"/>
    <property type="molecule type" value="Genomic_DNA"/>
</dbReference>
<dbReference type="InterPro" id="IPR002577">
    <property type="entry name" value="HTH_HxlR"/>
</dbReference>
<dbReference type="PANTHER" id="PTHR33204:SF29">
    <property type="entry name" value="TRANSCRIPTIONAL REGULATOR"/>
    <property type="match status" value="1"/>
</dbReference>
<dbReference type="OrthoDB" id="9791143at2"/>
<sequence>MLKFGNTEYQCAMELTLDLIGGKWKSLILWHLGENTLRFSELRRSLPQVTQKMLTQQLRELEENGLIERFVYRQVPPKVEYSLSEAGRSLLPILATLCEWGINFVNEANAVKKAALSDE</sequence>
<evidence type="ECO:0000313" key="6">
    <source>
        <dbReference type="Proteomes" id="UP000076268"/>
    </source>
</evidence>
<dbReference type="STRING" id="1794912.AXX12_12495"/>
<dbReference type="SUPFAM" id="SSF46785">
    <property type="entry name" value="Winged helix' DNA-binding domain"/>
    <property type="match status" value="1"/>
</dbReference>
<evidence type="ECO:0000313" key="5">
    <source>
        <dbReference type="EMBL" id="KYZ75526.1"/>
    </source>
</evidence>
<reference evidence="5 6" key="1">
    <citation type="submission" date="2016-02" db="EMBL/GenBank/DDBJ databases">
        <title>Anaerosporomusa subterraneum gen. nov., sp. nov., a spore-forming obligate anaerobe isolated from saprolite.</title>
        <authorList>
            <person name="Choi J.K."/>
            <person name="Shah M."/>
            <person name="Yee N."/>
        </authorList>
    </citation>
    <scope>NUCLEOTIDE SEQUENCE [LARGE SCALE GENOMIC DNA]</scope>
    <source>
        <strain evidence="5 6">RU4</strain>
    </source>
</reference>
<proteinExistence type="predicted"/>
<dbReference type="Proteomes" id="UP000076268">
    <property type="component" value="Unassembled WGS sequence"/>
</dbReference>
<dbReference type="PANTHER" id="PTHR33204">
    <property type="entry name" value="TRANSCRIPTIONAL REGULATOR, MARR FAMILY"/>
    <property type="match status" value="1"/>
</dbReference>
<dbReference type="RefSeq" id="WP_066244214.1">
    <property type="nucleotide sequence ID" value="NZ_LSGP01000023.1"/>
</dbReference>
<dbReference type="Gene3D" id="1.10.10.10">
    <property type="entry name" value="Winged helix-like DNA-binding domain superfamily/Winged helix DNA-binding domain"/>
    <property type="match status" value="1"/>
</dbReference>
<dbReference type="InterPro" id="IPR036390">
    <property type="entry name" value="WH_DNA-bd_sf"/>
</dbReference>
<comment type="caution">
    <text evidence="5">The sequence shown here is derived from an EMBL/GenBank/DDBJ whole genome shotgun (WGS) entry which is preliminary data.</text>
</comment>
<protein>
    <submittedName>
        <fullName evidence="5">HxlR family transcriptional regulator</fullName>
    </submittedName>
</protein>
<keyword evidence="6" id="KW-1185">Reference proteome</keyword>
<evidence type="ECO:0000256" key="1">
    <source>
        <dbReference type="ARBA" id="ARBA00023015"/>
    </source>
</evidence>
<name>A0A154BNL8_ANASB</name>
<dbReference type="InterPro" id="IPR036388">
    <property type="entry name" value="WH-like_DNA-bd_sf"/>
</dbReference>
<evidence type="ECO:0000256" key="3">
    <source>
        <dbReference type="ARBA" id="ARBA00023163"/>
    </source>
</evidence>